<evidence type="ECO:0000259" key="12">
    <source>
        <dbReference type="PROSITE" id="PS51123"/>
    </source>
</evidence>
<comment type="caution">
    <text evidence="13">The sequence shown here is derived from an EMBL/GenBank/DDBJ whole genome shotgun (WGS) entry which is preliminary data.</text>
</comment>
<evidence type="ECO:0000256" key="6">
    <source>
        <dbReference type="ARBA" id="ARBA00023065"/>
    </source>
</evidence>
<dbReference type="RefSeq" id="WP_386665579.1">
    <property type="nucleotide sequence ID" value="NZ_JBHLTG010000001.1"/>
</dbReference>
<dbReference type="InterPro" id="IPR050330">
    <property type="entry name" value="Bact_OuterMem_StrucFunc"/>
</dbReference>
<protein>
    <submittedName>
        <fullName evidence="13">OmpA family protein</fullName>
    </submittedName>
</protein>
<accession>A0ABV6RJY8</accession>
<dbReference type="SUPFAM" id="SSF103647">
    <property type="entry name" value="TSP type-3 repeat"/>
    <property type="match status" value="1"/>
</dbReference>
<evidence type="ECO:0000256" key="5">
    <source>
        <dbReference type="ARBA" id="ARBA00022729"/>
    </source>
</evidence>
<dbReference type="Pfam" id="PF00691">
    <property type="entry name" value="OmpA"/>
    <property type="match status" value="1"/>
</dbReference>
<dbReference type="PROSITE" id="PS51123">
    <property type="entry name" value="OMPA_2"/>
    <property type="match status" value="1"/>
</dbReference>
<gene>
    <name evidence="13" type="ORF">ACFFGH_05450</name>
</gene>
<dbReference type="PANTHER" id="PTHR30329">
    <property type="entry name" value="STATOR ELEMENT OF FLAGELLAR MOTOR COMPLEX"/>
    <property type="match status" value="1"/>
</dbReference>
<feature type="signal peptide" evidence="11">
    <location>
        <begin position="1"/>
        <end position="22"/>
    </location>
</feature>
<dbReference type="SUPFAM" id="SSF103088">
    <property type="entry name" value="OmpA-like"/>
    <property type="match status" value="1"/>
</dbReference>
<evidence type="ECO:0000256" key="10">
    <source>
        <dbReference type="PROSITE-ProRule" id="PRU00473"/>
    </source>
</evidence>
<evidence type="ECO:0000256" key="7">
    <source>
        <dbReference type="ARBA" id="ARBA00023114"/>
    </source>
</evidence>
<keyword evidence="9" id="KW-0998">Cell outer membrane</keyword>
<feature type="chain" id="PRO_5045061561" evidence="11">
    <location>
        <begin position="23"/>
        <end position="380"/>
    </location>
</feature>
<dbReference type="InterPro" id="IPR028974">
    <property type="entry name" value="TSP_type-3_rpt"/>
</dbReference>
<feature type="domain" description="OmpA-like" evidence="12">
    <location>
        <begin position="260"/>
        <end position="380"/>
    </location>
</feature>
<evidence type="ECO:0000256" key="4">
    <source>
        <dbReference type="ARBA" id="ARBA00022692"/>
    </source>
</evidence>
<keyword evidence="8 10" id="KW-0472">Membrane</keyword>
<keyword evidence="7" id="KW-0626">Porin</keyword>
<dbReference type="PRINTS" id="PR01021">
    <property type="entry name" value="OMPADOMAIN"/>
</dbReference>
<dbReference type="Gene3D" id="3.30.1330.60">
    <property type="entry name" value="OmpA-like domain"/>
    <property type="match status" value="1"/>
</dbReference>
<dbReference type="InterPro" id="IPR036737">
    <property type="entry name" value="OmpA-like_sf"/>
</dbReference>
<keyword evidence="3" id="KW-1134">Transmembrane beta strand</keyword>
<evidence type="ECO:0000313" key="14">
    <source>
        <dbReference type="Proteomes" id="UP001589896"/>
    </source>
</evidence>
<keyword evidence="2" id="KW-0813">Transport</keyword>
<keyword evidence="4" id="KW-0812">Transmembrane</keyword>
<sequence>MHKKLLCAALLGGLSIAQVAGAQTFDDRWYVTGSIGGNMQDDERGTDNAGFAAVGLGKFINPYWSVEGQLNYQNPLFEDNNDLNWSQYGISFDVRRHLIAEGRNWNPYLLMGLGYQRSEEEFDPSNPLIPARFERNGAPSEREEGNLAAKLGFGLQGDIGRVGVRAEIAYRADGDDDSVAAFLNDELPRDDGRDWFGDVLASVGVVVPLGPEPVAPVAPAPTPAAAPNCADMDDDGDGVNNCDDKCPGSQAGQTIGPDGCPVPVSIDLRGVNFDFDKATLRPDAVQILQEAVQILQRYPQLRVEVAGHTDLCGPETYNQVLSSARAQTVFDYLTSNGIDASRLAGPVGYGETRPLEQTPEELPACKNERNRRTELNVQNS</sequence>
<dbReference type="Pfam" id="PF13505">
    <property type="entry name" value="OMP_b-brl"/>
    <property type="match status" value="1"/>
</dbReference>
<dbReference type="PANTHER" id="PTHR30329:SF21">
    <property type="entry name" value="LIPOPROTEIN YIAD-RELATED"/>
    <property type="match status" value="1"/>
</dbReference>
<dbReference type="InterPro" id="IPR027385">
    <property type="entry name" value="Beta-barrel_OMP"/>
</dbReference>
<dbReference type="InterPro" id="IPR006664">
    <property type="entry name" value="OMP_bac"/>
</dbReference>
<evidence type="ECO:0000256" key="8">
    <source>
        <dbReference type="ARBA" id="ARBA00023136"/>
    </source>
</evidence>
<evidence type="ECO:0000256" key="1">
    <source>
        <dbReference type="ARBA" id="ARBA00004571"/>
    </source>
</evidence>
<dbReference type="Proteomes" id="UP001589896">
    <property type="component" value="Unassembled WGS sequence"/>
</dbReference>
<keyword evidence="6" id="KW-0406">Ion transport</keyword>
<evidence type="ECO:0000256" key="2">
    <source>
        <dbReference type="ARBA" id="ARBA00022448"/>
    </source>
</evidence>
<dbReference type="SUPFAM" id="SSF56925">
    <property type="entry name" value="OMPA-like"/>
    <property type="match status" value="1"/>
</dbReference>
<keyword evidence="14" id="KW-1185">Reference proteome</keyword>
<dbReference type="Gene3D" id="2.40.160.20">
    <property type="match status" value="1"/>
</dbReference>
<evidence type="ECO:0000256" key="9">
    <source>
        <dbReference type="ARBA" id="ARBA00023237"/>
    </source>
</evidence>
<evidence type="ECO:0000256" key="3">
    <source>
        <dbReference type="ARBA" id="ARBA00022452"/>
    </source>
</evidence>
<reference evidence="13 14" key="1">
    <citation type="submission" date="2024-09" db="EMBL/GenBank/DDBJ databases">
        <authorList>
            <person name="Sun Q."/>
            <person name="Mori K."/>
        </authorList>
    </citation>
    <scope>NUCLEOTIDE SEQUENCE [LARGE SCALE GENOMIC DNA]</scope>
    <source>
        <strain evidence="13 14">KCTC 23076</strain>
    </source>
</reference>
<dbReference type="CDD" id="cd07185">
    <property type="entry name" value="OmpA_C-like"/>
    <property type="match status" value="1"/>
</dbReference>
<dbReference type="EMBL" id="JBHLTG010000001">
    <property type="protein sequence ID" value="MFC0677297.1"/>
    <property type="molecule type" value="Genomic_DNA"/>
</dbReference>
<proteinExistence type="predicted"/>
<dbReference type="InterPro" id="IPR006665">
    <property type="entry name" value="OmpA-like"/>
</dbReference>
<dbReference type="InterPro" id="IPR011250">
    <property type="entry name" value="OMP/PagP_B-barrel"/>
</dbReference>
<name>A0ABV6RJY8_9GAMM</name>
<evidence type="ECO:0000256" key="11">
    <source>
        <dbReference type="SAM" id="SignalP"/>
    </source>
</evidence>
<organism evidence="13 14">
    <name type="scientific">Lysobacter korlensis</name>
    <dbReference type="NCBI Taxonomy" id="553636"/>
    <lineage>
        <taxon>Bacteria</taxon>
        <taxon>Pseudomonadati</taxon>
        <taxon>Pseudomonadota</taxon>
        <taxon>Gammaproteobacteria</taxon>
        <taxon>Lysobacterales</taxon>
        <taxon>Lysobacteraceae</taxon>
        <taxon>Lysobacter</taxon>
    </lineage>
</organism>
<evidence type="ECO:0000313" key="13">
    <source>
        <dbReference type="EMBL" id="MFC0677297.1"/>
    </source>
</evidence>
<comment type="subcellular location">
    <subcellularLocation>
        <location evidence="1">Cell outer membrane</location>
        <topology evidence="1">Multi-pass membrane protein</topology>
    </subcellularLocation>
</comment>
<keyword evidence="5 11" id="KW-0732">Signal</keyword>